<keyword evidence="2" id="KW-1185">Reference proteome</keyword>
<reference evidence="1" key="1">
    <citation type="journal article" date="2020" name="Stud. Mycol.">
        <title>101 Dothideomycetes genomes: a test case for predicting lifestyles and emergence of pathogens.</title>
        <authorList>
            <person name="Haridas S."/>
            <person name="Albert R."/>
            <person name="Binder M."/>
            <person name="Bloem J."/>
            <person name="Labutti K."/>
            <person name="Salamov A."/>
            <person name="Andreopoulos B."/>
            <person name="Baker S."/>
            <person name="Barry K."/>
            <person name="Bills G."/>
            <person name="Bluhm B."/>
            <person name="Cannon C."/>
            <person name="Castanera R."/>
            <person name="Culley D."/>
            <person name="Daum C."/>
            <person name="Ezra D."/>
            <person name="Gonzalez J."/>
            <person name="Henrissat B."/>
            <person name="Kuo A."/>
            <person name="Liang C."/>
            <person name="Lipzen A."/>
            <person name="Lutzoni F."/>
            <person name="Magnuson J."/>
            <person name="Mondo S."/>
            <person name="Nolan M."/>
            <person name="Ohm R."/>
            <person name="Pangilinan J."/>
            <person name="Park H.-J."/>
            <person name="Ramirez L."/>
            <person name="Alfaro M."/>
            <person name="Sun H."/>
            <person name="Tritt A."/>
            <person name="Yoshinaga Y."/>
            <person name="Zwiers L.-H."/>
            <person name="Turgeon B."/>
            <person name="Goodwin S."/>
            <person name="Spatafora J."/>
            <person name="Crous P."/>
            <person name="Grigoriev I."/>
        </authorList>
    </citation>
    <scope>NUCLEOTIDE SEQUENCE</scope>
    <source>
        <strain evidence="1">CBS 260.36</strain>
    </source>
</reference>
<dbReference type="AlphaFoldDB" id="A0A9P4IWC1"/>
<dbReference type="EMBL" id="ML996094">
    <property type="protein sequence ID" value="KAF2147948.1"/>
    <property type="molecule type" value="Genomic_DNA"/>
</dbReference>
<sequence length="162" mass="19294">MPHAVSPVQLPKEPDFDVPSQDEIFEAQTREEFEDVSNRVTAWHNYFADMCDVHKELENKDELNTCAEKRNHMIKLMETPIEEEVRGCKSLEELDKFEARVSYLRDWWIQERVPSEQGRGDRELWTICMDKLKECAQMQQKLEQRRGELMEAKFRESTNAQK</sequence>
<name>A0A9P4IWC1_9PEZI</name>
<comment type="caution">
    <text evidence="1">The sequence shown here is derived from an EMBL/GenBank/DDBJ whole genome shotgun (WGS) entry which is preliminary data.</text>
</comment>
<protein>
    <submittedName>
        <fullName evidence="1">Uncharacterized protein</fullName>
    </submittedName>
</protein>
<dbReference type="Proteomes" id="UP000799439">
    <property type="component" value="Unassembled WGS sequence"/>
</dbReference>
<gene>
    <name evidence="1" type="ORF">K461DRAFT_298061</name>
</gene>
<proteinExistence type="predicted"/>
<evidence type="ECO:0000313" key="2">
    <source>
        <dbReference type="Proteomes" id="UP000799439"/>
    </source>
</evidence>
<evidence type="ECO:0000313" key="1">
    <source>
        <dbReference type="EMBL" id="KAF2147948.1"/>
    </source>
</evidence>
<accession>A0A9P4IWC1</accession>
<organism evidence="1 2">
    <name type="scientific">Myriangium duriaei CBS 260.36</name>
    <dbReference type="NCBI Taxonomy" id="1168546"/>
    <lineage>
        <taxon>Eukaryota</taxon>
        <taxon>Fungi</taxon>
        <taxon>Dikarya</taxon>
        <taxon>Ascomycota</taxon>
        <taxon>Pezizomycotina</taxon>
        <taxon>Dothideomycetes</taxon>
        <taxon>Dothideomycetidae</taxon>
        <taxon>Myriangiales</taxon>
        <taxon>Myriangiaceae</taxon>
        <taxon>Myriangium</taxon>
    </lineage>
</organism>